<dbReference type="EMBL" id="JAWRVG010000067">
    <property type="protein sequence ID" value="KAK4061669.1"/>
    <property type="molecule type" value="Genomic_DNA"/>
</dbReference>
<gene>
    <name evidence="5" type="ORF">Triagg1_10211</name>
</gene>
<evidence type="ECO:0000256" key="1">
    <source>
        <dbReference type="ARBA" id="ARBA00022737"/>
    </source>
</evidence>
<evidence type="ECO:0008006" key="7">
    <source>
        <dbReference type="Google" id="ProtNLM"/>
    </source>
</evidence>
<dbReference type="InterPro" id="IPR002110">
    <property type="entry name" value="Ankyrin_rpt"/>
</dbReference>
<evidence type="ECO:0000256" key="3">
    <source>
        <dbReference type="PROSITE-ProRule" id="PRU00023"/>
    </source>
</evidence>
<feature type="region of interest" description="Disordered" evidence="4">
    <location>
        <begin position="101"/>
        <end position="120"/>
    </location>
</feature>
<dbReference type="PROSITE" id="PS50088">
    <property type="entry name" value="ANK_REPEAT"/>
    <property type="match status" value="2"/>
</dbReference>
<dbReference type="SUPFAM" id="SSF48403">
    <property type="entry name" value="Ankyrin repeat"/>
    <property type="match status" value="2"/>
</dbReference>
<dbReference type="PROSITE" id="PS50297">
    <property type="entry name" value="ANK_REP_REGION"/>
    <property type="match status" value="2"/>
</dbReference>
<comment type="caution">
    <text evidence="5">The sequence shown here is derived from an EMBL/GenBank/DDBJ whole genome shotgun (WGS) entry which is preliminary data.</text>
</comment>
<proteinExistence type="predicted"/>
<accession>A0AAE1LWI7</accession>
<protein>
    <recommendedName>
        <fullName evidence="7">Ankyrin repeat protein</fullName>
    </recommendedName>
</protein>
<organism evidence="5 6">
    <name type="scientific">Trichoderma aggressivum f. europaeum</name>
    <dbReference type="NCBI Taxonomy" id="173218"/>
    <lineage>
        <taxon>Eukaryota</taxon>
        <taxon>Fungi</taxon>
        <taxon>Dikarya</taxon>
        <taxon>Ascomycota</taxon>
        <taxon>Pezizomycotina</taxon>
        <taxon>Sordariomycetes</taxon>
        <taxon>Hypocreomycetidae</taxon>
        <taxon>Hypocreales</taxon>
        <taxon>Hypocreaceae</taxon>
        <taxon>Trichoderma</taxon>
    </lineage>
</organism>
<dbReference type="Proteomes" id="UP001273209">
    <property type="component" value="Unassembled WGS sequence"/>
</dbReference>
<sequence length="993" mass="110902">MADKDPEADRSNIFNMIVQADLVGFKEALSTEQVDLEARDSEGRTALHLAVIAGTAEICQHLIDHGANLDSWTGQGEAVVHLAAKRGDVDILRTVMESVSTKDRSIQSEGQPSSDKRDLSVHVDSLTKKYRMSPLYIAVALAHVTAAEALLTTYHANANITAGEDNAQRGTRIAHALEAAMQHPRDVCRPLITMLLQHGASLLDPSEKTVSQSLLLLALKRDEDVLDIFAELDKQNFMASITKSVWFEMMSCLNTLTLAIESGLENTALKLLKYGAPPQVEFNSSLDIVALRNPFGKNPEEAAKEDFWQPILKAASKEMPRLMIDLLDRGADPNSTLTDHQARYMHHHRECRTVLDIVKAKLMELRNWNKDEETPGYDIRGTPEEAKQIKGKENAVSQLIKEYEAAEAKLVSMGAKISDGLNLQEPPTPVSIRPHKRLQLHAPSSSEVETQTQKHSEELDFRKIETLEDGHQALLTACREGNATLLKALTLGRWGLDFKFPPILISAVSGYSKGPFLTAVESKNYDIARTVVHIATVQQADLADNERIDLYNVLADDQHSVESIKGALGEVKSTGPAKKIVFDSGSCFAGEKQKDLEMLRFSIEMESSLALEQSDLDRRIGHAWALVEHGDWPEAFEEYVRETGAPFKHVLSPLLQAAWSGNLDMVRFFLNKDRAMAAYKHFAEHHDFTTRKAGPEQSRAEFITAVQKWMDSRDNLVLHCAIVSRNIELVKFVLSARPELLEVQSIDGWTPLLTAAIHQRIQALLILLEAGANPFATDPYGRNMLHLLLFSPTGNYVAEPEKLASVLRSMDRSLLHQLLEQRCNESPGGQTPLARLISNRPPPDAVFTALLEISNPTPLKMLDGAGYTPLHIVTNSSMENLIRSVIEKAPHVMFYEDPQGRTPLDVAIEKQLHGFIEYFMSSYARTKEYPSSSPLLHWPLFAFGEDYCGPMHTRDPYRTWEISQELASSSGSQQFPRKLVSQTQREEIAKWYE</sequence>
<keyword evidence="1" id="KW-0677">Repeat</keyword>
<dbReference type="InterPro" id="IPR036770">
    <property type="entry name" value="Ankyrin_rpt-contain_sf"/>
</dbReference>
<evidence type="ECO:0000313" key="5">
    <source>
        <dbReference type="EMBL" id="KAK4061669.1"/>
    </source>
</evidence>
<dbReference type="Gene3D" id="1.25.40.20">
    <property type="entry name" value="Ankyrin repeat-containing domain"/>
    <property type="match status" value="3"/>
</dbReference>
<evidence type="ECO:0000256" key="4">
    <source>
        <dbReference type="SAM" id="MobiDB-lite"/>
    </source>
</evidence>
<feature type="repeat" description="ANK" evidence="3">
    <location>
        <begin position="747"/>
        <end position="779"/>
    </location>
</feature>
<dbReference type="AlphaFoldDB" id="A0AAE1LWI7"/>
<dbReference type="PANTHER" id="PTHR24198">
    <property type="entry name" value="ANKYRIN REPEAT AND PROTEIN KINASE DOMAIN-CONTAINING PROTEIN"/>
    <property type="match status" value="1"/>
</dbReference>
<evidence type="ECO:0000256" key="2">
    <source>
        <dbReference type="ARBA" id="ARBA00023043"/>
    </source>
</evidence>
<dbReference type="GeneID" id="87914163"/>
<reference evidence="5" key="1">
    <citation type="submission" date="2023-11" db="EMBL/GenBank/DDBJ databases">
        <title>The genome sequences of three competitors of mushroom-forming fungi.</title>
        <authorList>
            <person name="Beijen E."/>
            <person name="Ohm R.A."/>
        </authorList>
    </citation>
    <scope>NUCLEOTIDE SEQUENCE</scope>
    <source>
        <strain evidence="5">CBS 100526</strain>
    </source>
</reference>
<dbReference type="RefSeq" id="XP_062750860.1">
    <property type="nucleotide sequence ID" value="XM_062894258.1"/>
</dbReference>
<keyword evidence="6" id="KW-1185">Reference proteome</keyword>
<dbReference type="PANTHER" id="PTHR24198:SF165">
    <property type="entry name" value="ANKYRIN REPEAT-CONTAINING PROTEIN-RELATED"/>
    <property type="match status" value="1"/>
</dbReference>
<keyword evidence="2 3" id="KW-0040">ANK repeat</keyword>
<feature type="repeat" description="ANK" evidence="3">
    <location>
        <begin position="42"/>
        <end position="74"/>
    </location>
</feature>
<dbReference type="SMART" id="SM00248">
    <property type="entry name" value="ANK"/>
    <property type="match status" value="11"/>
</dbReference>
<evidence type="ECO:0000313" key="6">
    <source>
        <dbReference type="Proteomes" id="UP001273209"/>
    </source>
</evidence>
<dbReference type="Pfam" id="PF12796">
    <property type="entry name" value="Ank_2"/>
    <property type="match status" value="2"/>
</dbReference>
<name>A0AAE1LWI7_9HYPO</name>